<evidence type="ECO:0000313" key="1">
    <source>
        <dbReference type="EMBL" id="CAL8105259.1"/>
    </source>
</evidence>
<accession>A0ABP1QQP7</accession>
<reference evidence="1 2" key="1">
    <citation type="submission" date="2024-08" db="EMBL/GenBank/DDBJ databases">
        <authorList>
            <person name="Cucini C."/>
            <person name="Frati F."/>
        </authorList>
    </citation>
    <scope>NUCLEOTIDE SEQUENCE [LARGE SCALE GENOMIC DNA]</scope>
</reference>
<sequence>MQLNPDAQVFSPGGVDLVHNENMGYGSQTDETESEEARRVIIGSEGLIELGSEDEGFHSQPGPTISSRYKPEVDPFIPEYWRPYSPPKNAAEADFHHLIGSENQEKVSQGKHYPLPMGFELFIKSTSSTPFKNGDIISFYIVDELETIFSTDIDNSTLSQVIGSSPTQDGISVLLTPEVHSFVDSLSNLPESLRVIHATEDTPYTRVYGLTGFELKSDPNYLSPQPHPSISIESYLLSGEVEEDKQKIYVPSYGFIGFGIDQTLSTPSPDEVSQMETSESDNLRDRLRVTLWASGLCAHTNTVETRIYLLN</sequence>
<gene>
    <name evidence="1" type="ORF">ODALV1_LOCUS12004</name>
</gene>
<dbReference type="Proteomes" id="UP001642540">
    <property type="component" value="Unassembled WGS sequence"/>
</dbReference>
<dbReference type="EMBL" id="CAXLJM020000036">
    <property type="protein sequence ID" value="CAL8105259.1"/>
    <property type="molecule type" value="Genomic_DNA"/>
</dbReference>
<name>A0ABP1QQP7_9HEXA</name>
<keyword evidence="2" id="KW-1185">Reference proteome</keyword>
<comment type="caution">
    <text evidence="1">The sequence shown here is derived from an EMBL/GenBank/DDBJ whole genome shotgun (WGS) entry which is preliminary data.</text>
</comment>
<organism evidence="1 2">
    <name type="scientific">Orchesella dallaii</name>
    <dbReference type="NCBI Taxonomy" id="48710"/>
    <lineage>
        <taxon>Eukaryota</taxon>
        <taxon>Metazoa</taxon>
        <taxon>Ecdysozoa</taxon>
        <taxon>Arthropoda</taxon>
        <taxon>Hexapoda</taxon>
        <taxon>Collembola</taxon>
        <taxon>Entomobryomorpha</taxon>
        <taxon>Entomobryoidea</taxon>
        <taxon>Orchesellidae</taxon>
        <taxon>Orchesellinae</taxon>
        <taxon>Orchesella</taxon>
    </lineage>
</organism>
<evidence type="ECO:0000313" key="2">
    <source>
        <dbReference type="Proteomes" id="UP001642540"/>
    </source>
</evidence>
<protein>
    <submittedName>
        <fullName evidence="1">Uncharacterized protein</fullName>
    </submittedName>
</protein>
<proteinExistence type="predicted"/>